<accession>C8N920</accession>
<dbReference type="EMBL" id="ACKY01000052">
    <property type="protein sequence ID" value="EEV88859.1"/>
    <property type="molecule type" value="Genomic_DNA"/>
</dbReference>
<dbReference type="HOGENOM" id="CLU_1988606_0_0_6"/>
<proteinExistence type="predicted"/>
<keyword evidence="3" id="KW-1185">Reference proteome</keyword>
<keyword evidence="1" id="KW-0812">Transmembrane</keyword>
<protein>
    <submittedName>
        <fullName evidence="2">Uncharacterized protein</fullName>
    </submittedName>
</protein>
<comment type="caution">
    <text evidence="2">The sequence shown here is derived from an EMBL/GenBank/DDBJ whole genome shotgun (WGS) entry which is preliminary data.</text>
</comment>
<dbReference type="PROSITE" id="PS51257">
    <property type="entry name" value="PROKAR_LIPOPROTEIN"/>
    <property type="match status" value="1"/>
</dbReference>
<dbReference type="AlphaFoldDB" id="C8N920"/>
<evidence type="ECO:0000313" key="3">
    <source>
        <dbReference type="Proteomes" id="UP000004870"/>
    </source>
</evidence>
<evidence type="ECO:0000256" key="1">
    <source>
        <dbReference type="SAM" id="Phobius"/>
    </source>
</evidence>
<feature type="transmembrane region" description="Helical" evidence="1">
    <location>
        <begin position="90"/>
        <end position="110"/>
    </location>
</feature>
<sequence>MTRNSINYIFLALSCLTPFVLGDRFFTNSIDNLILHTAVLFVIYIIYIIVIKVLYGTNFFINNLYTYIFLAVSILLGLCAAYLFKPNFPINILTMLSILLIAVCIYYPYAKTWHINKNKKNKDKL</sequence>
<keyword evidence="1" id="KW-1133">Transmembrane helix</keyword>
<keyword evidence="1" id="KW-0472">Membrane</keyword>
<reference evidence="2 3" key="1">
    <citation type="submission" date="2009-08" db="EMBL/GenBank/DDBJ databases">
        <authorList>
            <person name="Qin X."/>
            <person name="Bachman B."/>
            <person name="Battles P."/>
            <person name="Bell A."/>
            <person name="Bess C."/>
            <person name="Bickham C."/>
            <person name="Chaboub L."/>
            <person name="Chen D."/>
            <person name="Coyle M."/>
            <person name="Deiros D.R."/>
            <person name="Dinh H."/>
            <person name="Forbes L."/>
            <person name="Fowler G."/>
            <person name="Francisco L."/>
            <person name="Fu Q."/>
            <person name="Gubbala S."/>
            <person name="Hale W."/>
            <person name="Han Y."/>
            <person name="Hemphill L."/>
            <person name="Highlander S.K."/>
            <person name="Hirani K."/>
            <person name="Hogues M."/>
            <person name="Jackson L."/>
            <person name="Jakkamsetti A."/>
            <person name="Javaid M."/>
            <person name="Jiang H."/>
            <person name="Korchina V."/>
            <person name="Kovar C."/>
            <person name="Lara F."/>
            <person name="Lee S."/>
            <person name="Mata R."/>
            <person name="Mathew T."/>
            <person name="Moen C."/>
            <person name="Morales K."/>
            <person name="Munidasa M."/>
            <person name="Nazareth L."/>
            <person name="Ngo R."/>
            <person name="Nguyen L."/>
            <person name="Okwuonu G."/>
            <person name="Ongeri F."/>
            <person name="Patil S."/>
            <person name="Petrosino J."/>
            <person name="Pham C."/>
            <person name="Pham P."/>
            <person name="Pu L.-L."/>
            <person name="Puazo M."/>
            <person name="Raj R."/>
            <person name="Reid J."/>
            <person name="Rouhana J."/>
            <person name="Saada N."/>
            <person name="Shang Y."/>
            <person name="Simmons D."/>
            <person name="Thornton R."/>
            <person name="Warren J."/>
            <person name="Weissenberger G."/>
            <person name="Zhang J."/>
            <person name="Zhang L."/>
            <person name="Zhou C."/>
            <person name="Zhu D."/>
            <person name="Muzny D."/>
            <person name="Worley K."/>
            <person name="Gibbs R."/>
        </authorList>
    </citation>
    <scope>NUCLEOTIDE SEQUENCE [LARGE SCALE GENOMIC DNA]</scope>
    <source>
        <strain evidence="3">ATCC 15826 / DSM 8339 / NCTC 10426 / 6573</strain>
    </source>
</reference>
<organism evidence="2 3">
    <name type="scientific">Cardiobacterium hominis (strain ATCC 15826 / DSM 8339 / NCTC 10426 / 6573)</name>
    <dbReference type="NCBI Taxonomy" id="638300"/>
    <lineage>
        <taxon>Bacteria</taxon>
        <taxon>Pseudomonadati</taxon>
        <taxon>Pseudomonadota</taxon>
        <taxon>Gammaproteobacteria</taxon>
        <taxon>Cardiobacteriales</taxon>
        <taxon>Cardiobacteriaceae</taxon>
        <taxon>Cardiobacterium</taxon>
    </lineage>
</organism>
<gene>
    <name evidence="2" type="ORF">HMPREF0198_0998</name>
</gene>
<feature type="transmembrane region" description="Helical" evidence="1">
    <location>
        <begin position="64"/>
        <end position="84"/>
    </location>
</feature>
<dbReference type="Proteomes" id="UP000004870">
    <property type="component" value="Unassembled WGS sequence"/>
</dbReference>
<name>C8N920_CARH6</name>
<evidence type="ECO:0000313" key="2">
    <source>
        <dbReference type="EMBL" id="EEV88859.1"/>
    </source>
</evidence>
<feature type="transmembrane region" description="Helical" evidence="1">
    <location>
        <begin position="32"/>
        <end position="55"/>
    </location>
</feature>